<protein>
    <recommendedName>
        <fullName evidence="4">Lipoprotein</fullName>
    </recommendedName>
</protein>
<organism evidence="2 3">
    <name type="scientific">Idiomarina aquatica</name>
    <dbReference type="NCBI Taxonomy" id="1327752"/>
    <lineage>
        <taxon>Bacteria</taxon>
        <taxon>Pseudomonadati</taxon>
        <taxon>Pseudomonadota</taxon>
        <taxon>Gammaproteobacteria</taxon>
        <taxon>Alteromonadales</taxon>
        <taxon>Idiomarinaceae</taxon>
        <taxon>Idiomarina</taxon>
    </lineage>
</organism>
<dbReference type="Proteomes" id="UP000286680">
    <property type="component" value="Unassembled WGS sequence"/>
</dbReference>
<evidence type="ECO:0000313" key="3">
    <source>
        <dbReference type="Proteomes" id="UP000286680"/>
    </source>
</evidence>
<accession>A0AA94ED08</accession>
<name>A0AA94ED08_9GAMM</name>
<dbReference type="AlphaFoldDB" id="A0AA94ED08"/>
<keyword evidence="3" id="KW-1185">Reference proteome</keyword>
<dbReference type="EMBL" id="PIPS01000004">
    <property type="protein sequence ID" value="RUO40277.1"/>
    <property type="molecule type" value="Genomic_DNA"/>
</dbReference>
<dbReference type="RefSeq" id="WP_126820341.1">
    <property type="nucleotide sequence ID" value="NZ_PIPS01000004.1"/>
</dbReference>
<comment type="caution">
    <text evidence="2">The sequence shown here is derived from an EMBL/GenBank/DDBJ whole genome shotgun (WGS) entry which is preliminary data.</text>
</comment>
<sequence>MYNVLITLLALLLVGCASPTSTTLVGEKRAAIAPEQVQIYTEKPENYEPIALLSVTSDGSWSFGEQAKMDAVIRLLKQEAAKVGANGVLLQATADQRDNSIYVGTGVGRYSGNVGLSVQLGRVFGLTDKTAEGLAIYVKP</sequence>
<gene>
    <name evidence="2" type="ORF">CWE23_11765</name>
</gene>
<evidence type="ECO:0000313" key="2">
    <source>
        <dbReference type="EMBL" id="RUO40277.1"/>
    </source>
</evidence>
<evidence type="ECO:0008006" key="4">
    <source>
        <dbReference type="Google" id="ProtNLM"/>
    </source>
</evidence>
<proteinExistence type="predicted"/>
<reference evidence="3" key="1">
    <citation type="journal article" date="2018" name="Front. Microbiol.">
        <title>Genome-Based Analysis Reveals the Taxonomy and Diversity of the Family Idiomarinaceae.</title>
        <authorList>
            <person name="Liu Y."/>
            <person name="Lai Q."/>
            <person name="Shao Z."/>
        </authorList>
    </citation>
    <scope>NUCLEOTIDE SEQUENCE [LARGE SCALE GENOMIC DNA]</scope>
    <source>
        <strain evidence="3">SN-14</strain>
    </source>
</reference>
<feature type="chain" id="PRO_5041658704" description="Lipoprotein" evidence="1">
    <location>
        <begin position="20"/>
        <end position="140"/>
    </location>
</feature>
<feature type="signal peptide" evidence="1">
    <location>
        <begin position="1"/>
        <end position="19"/>
    </location>
</feature>
<evidence type="ECO:0000256" key="1">
    <source>
        <dbReference type="SAM" id="SignalP"/>
    </source>
</evidence>
<keyword evidence="1" id="KW-0732">Signal</keyword>